<comment type="similarity">
    <text evidence="1">Belongs to the zeta toxin family.</text>
</comment>
<evidence type="ECO:0000256" key="7">
    <source>
        <dbReference type="SAM" id="MobiDB-lite"/>
    </source>
</evidence>
<dbReference type="RefSeq" id="WP_185446854.1">
    <property type="nucleotide sequence ID" value="NZ_CP043661.1"/>
</dbReference>
<sequence>MSIREPEVERIFWEQIAPDELTGPRQDQPVVVFVVGQPGDGKAMISALARGVLDQRGQSVMISASRCSAYHPDLHALSGAEPTTVPSESANSATHRQDPGPDARDRGHGDRDLGHDDRDRDRGHGDRDMGHDDRNRGHGDRDMGHDDRDLRHDDRDRGQDDRELVPDDRDRGRDDDRDLKVDGRRWMAMAVSYVVSRGIDAVIELETDGLEELAGEFNADGYQVEVAIVAVPAAVSRFGVLERHVRALEAYGYGRFAEFSPDDFVVKTAEAVDRGAFADRVAVLRPDAHLVYGNERDSAGHWRRPANTAYAINWERDRPWTVLESRLFLEAVSALERTALAAPVAWIRREAMDGVKAINALAAHRLHPDAVTMHIATAGVSTPQY</sequence>
<dbReference type="Gene3D" id="3.40.50.300">
    <property type="entry name" value="P-loop containing nucleotide triphosphate hydrolases"/>
    <property type="match status" value="2"/>
</dbReference>
<feature type="domain" description="Zeta toxin" evidence="8">
    <location>
        <begin position="24"/>
        <end position="85"/>
    </location>
</feature>
<evidence type="ECO:0000256" key="6">
    <source>
        <dbReference type="ARBA" id="ARBA00048178"/>
    </source>
</evidence>
<keyword evidence="4" id="KW-0067">ATP-binding</keyword>
<evidence type="ECO:0000313" key="10">
    <source>
        <dbReference type="Proteomes" id="UP000515563"/>
    </source>
</evidence>
<dbReference type="EC" id="2.7.1.176" evidence="2"/>
<feature type="compositionally biased region" description="Polar residues" evidence="7">
    <location>
        <begin position="84"/>
        <end position="94"/>
    </location>
</feature>
<keyword evidence="10" id="KW-1185">Reference proteome</keyword>
<dbReference type="KEGG" id="kqi:F1D05_09130"/>
<evidence type="ECO:0000259" key="8">
    <source>
        <dbReference type="Pfam" id="PF06414"/>
    </source>
</evidence>
<feature type="domain" description="Zeta toxin" evidence="8">
    <location>
        <begin position="179"/>
        <end position="295"/>
    </location>
</feature>
<name>A0A7G6WVK3_9ACTN</name>
<protein>
    <recommendedName>
        <fullName evidence="5">UDP-N-acetylglucosamine kinase</fullName>
        <ecNumber evidence="2">2.7.1.176</ecNumber>
    </recommendedName>
    <alternativeName>
        <fullName evidence="5">UDP-N-acetylglucosamine kinase</fullName>
    </alternativeName>
</protein>
<organism evidence="9 10">
    <name type="scientific">Kribbella qitaiheensis</name>
    <dbReference type="NCBI Taxonomy" id="1544730"/>
    <lineage>
        <taxon>Bacteria</taxon>
        <taxon>Bacillati</taxon>
        <taxon>Actinomycetota</taxon>
        <taxon>Actinomycetes</taxon>
        <taxon>Propionibacteriales</taxon>
        <taxon>Kribbellaceae</taxon>
        <taxon>Kribbella</taxon>
    </lineage>
</organism>
<dbReference type="EMBL" id="CP043661">
    <property type="protein sequence ID" value="QNE18018.1"/>
    <property type="molecule type" value="Genomic_DNA"/>
</dbReference>
<gene>
    <name evidence="9" type="ORF">F1D05_09130</name>
</gene>
<dbReference type="Proteomes" id="UP000515563">
    <property type="component" value="Chromosome"/>
</dbReference>
<evidence type="ECO:0000256" key="1">
    <source>
        <dbReference type="ARBA" id="ARBA00009104"/>
    </source>
</evidence>
<feature type="region of interest" description="Disordered" evidence="7">
    <location>
        <begin position="77"/>
        <end position="178"/>
    </location>
</feature>
<evidence type="ECO:0000256" key="2">
    <source>
        <dbReference type="ARBA" id="ARBA00011963"/>
    </source>
</evidence>
<dbReference type="GO" id="GO:0016301">
    <property type="term" value="F:kinase activity"/>
    <property type="evidence" value="ECO:0007669"/>
    <property type="project" value="InterPro"/>
</dbReference>
<proteinExistence type="inferred from homology"/>
<dbReference type="InterPro" id="IPR027417">
    <property type="entry name" value="P-loop_NTPase"/>
</dbReference>
<keyword evidence="3" id="KW-0547">Nucleotide-binding</keyword>
<accession>A0A7G6WVK3</accession>
<evidence type="ECO:0000256" key="4">
    <source>
        <dbReference type="ARBA" id="ARBA00022840"/>
    </source>
</evidence>
<comment type="catalytic activity">
    <reaction evidence="6">
        <text>UDP-N-acetyl-alpha-D-glucosamine + ATP = UDP-N-acetyl-alpha-D-glucosamine 3'-phosphate + ADP + H(+)</text>
        <dbReference type="Rhea" id="RHEA:32671"/>
        <dbReference type="ChEBI" id="CHEBI:15378"/>
        <dbReference type="ChEBI" id="CHEBI:30616"/>
        <dbReference type="ChEBI" id="CHEBI:57705"/>
        <dbReference type="ChEBI" id="CHEBI:64353"/>
        <dbReference type="ChEBI" id="CHEBI:456216"/>
        <dbReference type="EC" id="2.7.1.176"/>
    </reaction>
</comment>
<feature type="compositionally biased region" description="Basic and acidic residues" evidence="7">
    <location>
        <begin position="95"/>
        <end position="178"/>
    </location>
</feature>
<dbReference type="Pfam" id="PF06414">
    <property type="entry name" value="Zeta_toxin"/>
    <property type="match status" value="2"/>
</dbReference>
<evidence type="ECO:0000256" key="5">
    <source>
        <dbReference type="ARBA" id="ARBA00032897"/>
    </source>
</evidence>
<evidence type="ECO:0000313" key="9">
    <source>
        <dbReference type="EMBL" id="QNE18018.1"/>
    </source>
</evidence>
<reference evidence="10" key="1">
    <citation type="submission" date="2019-09" db="EMBL/GenBank/DDBJ databases">
        <title>Antimicrobial potential of Antarctic Bacteria.</title>
        <authorList>
            <person name="Benaud N."/>
            <person name="Edwards R.J."/>
            <person name="Ferrari B.C."/>
        </authorList>
    </citation>
    <scope>NUCLEOTIDE SEQUENCE [LARGE SCALE GENOMIC DNA]</scope>
    <source>
        <strain evidence="10">SPB151</strain>
    </source>
</reference>
<dbReference type="InterPro" id="IPR010488">
    <property type="entry name" value="Zeta_toxin_domain"/>
</dbReference>
<evidence type="ECO:0000256" key="3">
    <source>
        <dbReference type="ARBA" id="ARBA00022741"/>
    </source>
</evidence>
<dbReference type="AlphaFoldDB" id="A0A7G6WVK3"/>
<dbReference type="GO" id="GO:0005524">
    <property type="term" value="F:ATP binding"/>
    <property type="evidence" value="ECO:0007669"/>
    <property type="project" value="UniProtKB-KW"/>
</dbReference>
<reference evidence="9 10" key="2">
    <citation type="journal article" date="2020" name="Microbiol. Resour. Announc.">
        <title>Antarctic desert soil bacteria exhibit high novel natural product potential, evaluated through long-read genome sequencing and comparative genomics.</title>
        <authorList>
            <person name="Benaud N."/>
            <person name="Edwards R.J."/>
            <person name="Amos T.G."/>
            <person name="D'Agostino P.M."/>
            <person name="Gutierrez-Chavez C."/>
            <person name="Montgomery K."/>
            <person name="Nicetic I."/>
            <person name="Ferrari B.C."/>
        </authorList>
    </citation>
    <scope>NUCLEOTIDE SEQUENCE [LARGE SCALE GENOMIC DNA]</scope>
    <source>
        <strain evidence="9 10">SPB151</strain>
    </source>
</reference>